<dbReference type="AlphaFoldDB" id="A0A1U7UAY5"/>
<dbReference type="PANTHER" id="PTHR14402:SF9">
    <property type="entry name" value="RECEPTOR-TRANSPORTING PROTEIN 3"/>
    <property type="match status" value="1"/>
</dbReference>
<evidence type="ECO:0000256" key="5">
    <source>
        <dbReference type="ARBA" id="ARBA00022833"/>
    </source>
</evidence>
<gene>
    <name evidence="11" type="primary">RTP3</name>
</gene>
<keyword evidence="4" id="KW-0863">Zinc-finger</keyword>
<evidence type="ECO:0000313" key="11">
    <source>
        <dbReference type="RefSeq" id="XP_008069429.1"/>
    </source>
</evidence>
<evidence type="ECO:0000256" key="4">
    <source>
        <dbReference type="ARBA" id="ARBA00022771"/>
    </source>
</evidence>
<dbReference type="GO" id="GO:0001580">
    <property type="term" value="P:detection of chemical stimulus involved in sensory perception of bitter taste"/>
    <property type="evidence" value="ECO:0007669"/>
    <property type="project" value="Ensembl"/>
</dbReference>
<sequence>MVQDVEVWKQVFQESIREVKPWHTWTLTPDKSLRPNVFMPGWMQYQQFTFARFWCSSCFRSWASAQVLVLFHMHWNEEKSRGQVKMRVFAQKCRKCSQPQFEVPQFTQENISRILKNLVFRILKKCYREGFQLMEETPTIQDVFLEGPHDSDNCEACLQGFCTRSPQTTSLSTWTPRAKSIHEVEKGAKSRPLSEDVYSCVNQNHMHKSLIICYCCLILIVMVVVIVIKTTK</sequence>
<dbReference type="OrthoDB" id="8121437at2759"/>
<dbReference type="GO" id="GO:0008270">
    <property type="term" value="F:zinc ion binding"/>
    <property type="evidence" value="ECO:0007669"/>
    <property type="project" value="UniProtKB-KW"/>
</dbReference>
<name>A0A1U7UAY5_CARSF</name>
<evidence type="ECO:0000259" key="9">
    <source>
        <dbReference type="SMART" id="SM01328"/>
    </source>
</evidence>
<evidence type="ECO:0000256" key="3">
    <source>
        <dbReference type="ARBA" id="ARBA00022723"/>
    </source>
</evidence>
<evidence type="ECO:0000256" key="8">
    <source>
        <dbReference type="SAM" id="Phobius"/>
    </source>
</evidence>
<evidence type="ECO:0000256" key="7">
    <source>
        <dbReference type="ARBA" id="ARBA00023136"/>
    </source>
</evidence>
<feature type="transmembrane region" description="Helical" evidence="8">
    <location>
        <begin position="209"/>
        <end position="228"/>
    </location>
</feature>
<keyword evidence="5" id="KW-0862">Zinc</keyword>
<evidence type="ECO:0000256" key="6">
    <source>
        <dbReference type="ARBA" id="ARBA00022989"/>
    </source>
</evidence>
<dbReference type="Pfam" id="PF13695">
    <property type="entry name" value="Zn_ribbon_3CxxC"/>
    <property type="match status" value="1"/>
</dbReference>
<dbReference type="GeneID" id="103273793"/>
<dbReference type="OMA" id="LMREVKP"/>
<evidence type="ECO:0000256" key="2">
    <source>
        <dbReference type="ARBA" id="ARBA00022692"/>
    </source>
</evidence>
<protein>
    <submittedName>
        <fullName evidence="11">Receptor-transporting protein 3</fullName>
    </submittedName>
</protein>
<proteinExistence type="predicted"/>
<dbReference type="GO" id="GO:0016020">
    <property type="term" value="C:membrane"/>
    <property type="evidence" value="ECO:0007669"/>
    <property type="project" value="UniProtKB-SubCell"/>
</dbReference>
<dbReference type="Proteomes" id="UP000189704">
    <property type="component" value="Unplaced"/>
</dbReference>
<dbReference type="InterPro" id="IPR027377">
    <property type="entry name" value="ZAR1/RTP1-5-like_Znf-3CxxC"/>
</dbReference>
<dbReference type="PANTHER" id="PTHR14402">
    <property type="entry name" value="RECEPTOR TRANSPORTING PROTEIN"/>
    <property type="match status" value="1"/>
</dbReference>
<evidence type="ECO:0000256" key="1">
    <source>
        <dbReference type="ARBA" id="ARBA00004167"/>
    </source>
</evidence>
<dbReference type="SMART" id="SM01328">
    <property type="entry name" value="zf-3CxxC"/>
    <property type="match status" value="1"/>
</dbReference>
<keyword evidence="7 8" id="KW-0472">Membrane</keyword>
<keyword evidence="10" id="KW-1185">Reference proteome</keyword>
<dbReference type="RefSeq" id="XP_008069429.1">
    <property type="nucleotide sequence ID" value="XM_008071238.1"/>
</dbReference>
<comment type="subcellular location">
    <subcellularLocation>
        <location evidence="1">Membrane</location>
        <topology evidence="1">Single-pass membrane protein</topology>
    </subcellularLocation>
</comment>
<accession>A0A1U7UAY5</accession>
<dbReference type="GO" id="GO:0031849">
    <property type="term" value="F:olfactory receptor binding"/>
    <property type="evidence" value="ECO:0007669"/>
    <property type="project" value="TreeGrafter"/>
</dbReference>
<keyword evidence="2 8" id="KW-0812">Transmembrane</keyword>
<evidence type="ECO:0000313" key="10">
    <source>
        <dbReference type="Proteomes" id="UP000189704"/>
    </source>
</evidence>
<reference evidence="11" key="1">
    <citation type="submission" date="2025-08" db="UniProtKB">
        <authorList>
            <consortium name="RefSeq"/>
        </authorList>
    </citation>
    <scope>IDENTIFICATION</scope>
</reference>
<keyword evidence="11" id="KW-0675">Receptor</keyword>
<keyword evidence="6 8" id="KW-1133">Transmembrane helix</keyword>
<dbReference type="GO" id="GO:0005737">
    <property type="term" value="C:cytoplasm"/>
    <property type="evidence" value="ECO:0007669"/>
    <property type="project" value="Ensembl"/>
</dbReference>
<feature type="domain" description="3CxxC-type" evidence="9">
    <location>
        <begin position="48"/>
        <end position="160"/>
    </location>
</feature>
<dbReference type="GO" id="GO:0051205">
    <property type="term" value="P:protein insertion into membrane"/>
    <property type="evidence" value="ECO:0007669"/>
    <property type="project" value="TreeGrafter"/>
</dbReference>
<dbReference type="STRING" id="1868482.ENSTSYP00000018937"/>
<dbReference type="InterPro" id="IPR026096">
    <property type="entry name" value="R-trans_p"/>
</dbReference>
<dbReference type="GO" id="GO:0006612">
    <property type="term" value="P:protein targeting to membrane"/>
    <property type="evidence" value="ECO:0007669"/>
    <property type="project" value="Ensembl"/>
</dbReference>
<organism evidence="10 11">
    <name type="scientific">Carlito syrichta</name>
    <name type="common">Philippine tarsier</name>
    <name type="synonym">Tarsius syrichta</name>
    <dbReference type="NCBI Taxonomy" id="1868482"/>
    <lineage>
        <taxon>Eukaryota</taxon>
        <taxon>Metazoa</taxon>
        <taxon>Chordata</taxon>
        <taxon>Craniata</taxon>
        <taxon>Vertebrata</taxon>
        <taxon>Euteleostomi</taxon>
        <taxon>Mammalia</taxon>
        <taxon>Eutheria</taxon>
        <taxon>Euarchontoglires</taxon>
        <taxon>Primates</taxon>
        <taxon>Haplorrhini</taxon>
        <taxon>Tarsiiformes</taxon>
        <taxon>Tarsiidae</taxon>
        <taxon>Carlito</taxon>
    </lineage>
</organism>
<dbReference type="KEGG" id="csyr:103273793"/>
<dbReference type="CTD" id="83597"/>
<keyword evidence="3" id="KW-0479">Metal-binding</keyword>